<evidence type="ECO:0000313" key="2">
    <source>
        <dbReference type="Proteomes" id="UP000008367"/>
    </source>
</evidence>
<organism evidence="1 2">
    <name type="scientific">Vibrio harveyi</name>
    <name type="common">Beneckea harveyi</name>
    <dbReference type="NCBI Taxonomy" id="669"/>
    <lineage>
        <taxon>Bacteria</taxon>
        <taxon>Pseudomonadati</taxon>
        <taxon>Pseudomonadota</taxon>
        <taxon>Gammaproteobacteria</taxon>
        <taxon>Vibrionales</taxon>
        <taxon>Vibrionaceae</taxon>
        <taxon>Vibrio</taxon>
    </lineage>
</organism>
<evidence type="ECO:0000313" key="1">
    <source>
        <dbReference type="EMBL" id="EKM33658.1"/>
    </source>
</evidence>
<dbReference type="EMBL" id="AJSR01000167">
    <property type="protein sequence ID" value="EKM33658.1"/>
    <property type="molecule type" value="Genomic_DNA"/>
</dbReference>
<protein>
    <submittedName>
        <fullName evidence="1">Uncharacterized protein</fullName>
    </submittedName>
</protein>
<reference evidence="1 2" key="1">
    <citation type="submission" date="2012-10" db="EMBL/GenBank/DDBJ databases">
        <title>Genome sequence of Vibrio Cholerae HENC-02.</title>
        <authorList>
            <person name="Eppinger M."/>
            <person name="Hasan N.A."/>
            <person name="Sengamalay N."/>
            <person name="Hine E."/>
            <person name="Su Q."/>
            <person name="Daugherty S.C."/>
            <person name="Young S."/>
            <person name="Sadzewicz L."/>
            <person name="Tallon L."/>
            <person name="Cebula T.A."/>
            <person name="Ravel J."/>
            <person name="Colwell R.R."/>
        </authorList>
    </citation>
    <scope>NUCLEOTIDE SEQUENCE [LARGE SCALE GENOMIC DNA]</scope>
    <source>
        <strain evidence="1 2">HENC-02</strain>
    </source>
</reference>
<accession>A0A454D4P0</accession>
<gene>
    <name evidence="1" type="ORF">VCHENC02_0921A</name>
</gene>
<sequence length="12" mass="1564">MYEWQGVMNRIH</sequence>
<proteinExistence type="predicted"/>
<feature type="non-terminal residue" evidence="1">
    <location>
        <position position="12"/>
    </location>
</feature>
<comment type="caution">
    <text evidence="1">The sequence shown here is derived from an EMBL/GenBank/DDBJ whole genome shotgun (WGS) entry which is preliminary data.</text>
</comment>
<dbReference type="Proteomes" id="UP000008367">
    <property type="component" value="Unassembled WGS sequence"/>
</dbReference>
<name>A0A454D4P0_VIBHA</name>